<feature type="compositionally biased region" description="Basic residues" evidence="1">
    <location>
        <begin position="74"/>
        <end position="88"/>
    </location>
</feature>
<sequence length="130" mass="14851">MLLLLHLCPLKFTAVLTNMDWDPKFAIIVFKKINLNFGLYSKVDLVHSKVPDSMGSPRIAAATDSAQGRAILLTRRRSKDSKRRKKKTPSLEEQYEAETAGMSAAERLRFLRKKRQENMMVRRESVAGDD</sequence>
<feature type="signal peptide" evidence="2">
    <location>
        <begin position="1"/>
        <end position="17"/>
    </location>
</feature>
<accession>A0A6A3DQH3</accession>
<proteinExistence type="predicted"/>
<dbReference type="AlphaFoldDB" id="A0A6A3DQH3"/>
<evidence type="ECO:0000256" key="2">
    <source>
        <dbReference type="SAM" id="SignalP"/>
    </source>
</evidence>
<dbReference type="EMBL" id="QXGA01003353">
    <property type="protein sequence ID" value="KAE9084291.1"/>
    <property type="molecule type" value="Genomic_DNA"/>
</dbReference>
<protein>
    <recommendedName>
        <fullName evidence="9">IBB domain-containing protein</fullName>
    </recommendedName>
</protein>
<reference evidence="6 7" key="1">
    <citation type="submission" date="2018-08" db="EMBL/GenBank/DDBJ databases">
        <title>Genomic investigation of the strawberry pathogen Phytophthora fragariae indicates pathogenicity is determined by transcriptional variation in three key races.</title>
        <authorList>
            <person name="Adams T.M."/>
            <person name="Armitage A.D."/>
            <person name="Sobczyk M.K."/>
            <person name="Bates H.J."/>
            <person name="Dunwell J.M."/>
            <person name="Nellist C.F."/>
            <person name="Harrison R.J."/>
        </authorList>
    </citation>
    <scope>NUCLEOTIDE SEQUENCE [LARGE SCALE GENOMIC DNA]</scope>
    <source>
        <strain evidence="5 7">BC-1</strain>
        <strain evidence="4 8">NOV-5</strain>
        <strain evidence="3 6">NOV-9</strain>
    </source>
</reference>
<dbReference type="Proteomes" id="UP000440367">
    <property type="component" value="Unassembled WGS sequence"/>
</dbReference>
<dbReference type="EMBL" id="QXGD01003171">
    <property type="protein sequence ID" value="KAE9180034.1"/>
    <property type="molecule type" value="Genomic_DNA"/>
</dbReference>
<evidence type="ECO:0000313" key="8">
    <source>
        <dbReference type="Proteomes" id="UP000440732"/>
    </source>
</evidence>
<organism evidence="3 6">
    <name type="scientific">Phytophthora fragariae</name>
    <dbReference type="NCBI Taxonomy" id="53985"/>
    <lineage>
        <taxon>Eukaryota</taxon>
        <taxon>Sar</taxon>
        <taxon>Stramenopiles</taxon>
        <taxon>Oomycota</taxon>
        <taxon>Peronosporomycetes</taxon>
        <taxon>Peronosporales</taxon>
        <taxon>Peronosporaceae</taxon>
        <taxon>Phytophthora</taxon>
    </lineage>
</organism>
<feature type="chain" id="PRO_5036163623" description="IBB domain-containing protein" evidence="2">
    <location>
        <begin position="18"/>
        <end position="130"/>
    </location>
</feature>
<feature type="region of interest" description="Disordered" evidence="1">
    <location>
        <begin position="72"/>
        <end position="101"/>
    </location>
</feature>
<gene>
    <name evidence="5" type="ORF">PF002_g27670</name>
    <name evidence="4" type="ORF">PF006_g26502</name>
    <name evidence="3" type="ORF">PF009_g27690</name>
</gene>
<dbReference type="Proteomes" id="UP000440732">
    <property type="component" value="Unassembled WGS sequence"/>
</dbReference>
<keyword evidence="2" id="KW-0732">Signal</keyword>
<feature type="non-terminal residue" evidence="3">
    <location>
        <position position="130"/>
    </location>
</feature>
<evidence type="ECO:0000313" key="5">
    <source>
        <dbReference type="EMBL" id="KAE9180034.1"/>
    </source>
</evidence>
<evidence type="ECO:0000313" key="7">
    <source>
        <dbReference type="Proteomes" id="UP000440367"/>
    </source>
</evidence>
<name>A0A6A3DQH3_9STRA</name>
<evidence type="ECO:0000256" key="1">
    <source>
        <dbReference type="SAM" id="MobiDB-lite"/>
    </source>
</evidence>
<evidence type="ECO:0000313" key="6">
    <source>
        <dbReference type="Proteomes" id="UP000429523"/>
    </source>
</evidence>
<comment type="caution">
    <text evidence="3">The sequence shown here is derived from an EMBL/GenBank/DDBJ whole genome shotgun (WGS) entry which is preliminary data.</text>
</comment>
<dbReference type="Proteomes" id="UP000429523">
    <property type="component" value="Unassembled WGS sequence"/>
</dbReference>
<evidence type="ECO:0000313" key="3">
    <source>
        <dbReference type="EMBL" id="KAE8922037.1"/>
    </source>
</evidence>
<evidence type="ECO:0008006" key="9">
    <source>
        <dbReference type="Google" id="ProtNLM"/>
    </source>
</evidence>
<evidence type="ECO:0000313" key="4">
    <source>
        <dbReference type="EMBL" id="KAE9084291.1"/>
    </source>
</evidence>
<dbReference type="EMBL" id="QXGF01003237">
    <property type="protein sequence ID" value="KAE8922037.1"/>
    <property type="molecule type" value="Genomic_DNA"/>
</dbReference>